<feature type="transmembrane region" description="Helical" evidence="5">
    <location>
        <begin position="34"/>
        <end position="55"/>
    </location>
</feature>
<keyword evidence="8" id="KW-1185">Reference proteome</keyword>
<keyword evidence="3 5" id="KW-1133">Transmembrane helix</keyword>
<keyword evidence="2 5" id="KW-0812">Transmembrane</keyword>
<name>A0A0D3KVI7_EMIH1</name>
<dbReference type="KEGG" id="ehx:EMIHUDRAFT_203865"/>
<feature type="transmembrane region" description="Helical" evidence="5">
    <location>
        <begin position="97"/>
        <end position="122"/>
    </location>
</feature>
<feature type="transmembrane region" description="Helical" evidence="5">
    <location>
        <begin position="129"/>
        <end position="150"/>
    </location>
</feature>
<keyword evidence="4 5" id="KW-0472">Membrane</keyword>
<evidence type="ECO:0000256" key="5">
    <source>
        <dbReference type="SAM" id="Phobius"/>
    </source>
</evidence>
<keyword evidence="6" id="KW-0732">Signal</keyword>
<feature type="transmembrane region" description="Helical" evidence="5">
    <location>
        <begin position="306"/>
        <end position="328"/>
    </location>
</feature>
<dbReference type="PaxDb" id="2903-EOD17681"/>
<feature type="transmembrane region" description="Helical" evidence="5">
    <location>
        <begin position="281"/>
        <end position="299"/>
    </location>
</feature>
<protein>
    <recommendedName>
        <fullName evidence="9">EamA domain-containing protein</fullName>
    </recommendedName>
</protein>
<evidence type="ECO:0008006" key="9">
    <source>
        <dbReference type="Google" id="ProtNLM"/>
    </source>
</evidence>
<dbReference type="RefSeq" id="XP_005770110.1">
    <property type="nucleotide sequence ID" value="XM_005770053.1"/>
</dbReference>
<evidence type="ECO:0000256" key="3">
    <source>
        <dbReference type="ARBA" id="ARBA00022989"/>
    </source>
</evidence>
<dbReference type="PANTHER" id="PTHR16119:SF17">
    <property type="entry name" value="TRANSMEMBRANE PROTEIN 144"/>
    <property type="match status" value="1"/>
</dbReference>
<reference evidence="7" key="2">
    <citation type="submission" date="2024-10" db="UniProtKB">
        <authorList>
            <consortium name="EnsemblProtists"/>
        </authorList>
    </citation>
    <scope>IDENTIFICATION</scope>
</reference>
<feature type="chain" id="PRO_5044053704" description="EamA domain-containing protein" evidence="6">
    <location>
        <begin position="28"/>
        <end position="360"/>
    </location>
</feature>
<dbReference type="EnsemblProtists" id="EOD29275">
    <property type="protein sequence ID" value="EOD29275"/>
    <property type="gene ID" value="EMIHUDRAFT_203865"/>
</dbReference>
<dbReference type="GO" id="GO:0016020">
    <property type="term" value="C:membrane"/>
    <property type="evidence" value="ECO:0007669"/>
    <property type="project" value="UniProtKB-SubCell"/>
</dbReference>
<evidence type="ECO:0000256" key="1">
    <source>
        <dbReference type="ARBA" id="ARBA00004141"/>
    </source>
</evidence>
<proteinExistence type="predicted"/>
<reference evidence="8" key="1">
    <citation type="journal article" date="2013" name="Nature">
        <title>Pan genome of the phytoplankton Emiliania underpins its global distribution.</title>
        <authorList>
            <person name="Read B.A."/>
            <person name="Kegel J."/>
            <person name="Klute M.J."/>
            <person name="Kuo A."/>
            <person name="Lefebvre S.C."/>
            <person name="Maumus F."/>
            <person name="Mayer C."/>
            <person name="Miller J."/>
            <person name="Monier A."/>
            <person name="Salamov A."/>
            <person name="Young J."/>
            <person name="Aguilar M."/>
            <person name="Claverie J.M."/>
            <person name="Frickenhaus S."/>
            <person name="Gonzalez K."/>
            <person name="Herman E.K."/>
            <person name="Lin Y.C."/>
            <person name="Napier J."/>
            <person name="Ogata H."/>
            <person name="Sarno A.F."/>
            <person name="Shmutz J."/>
            <person name="Schroeder D."/>
            <person name="de Vargas C."/>
            <person name="Verret F."/>
            <person name="von Dassow P."/>
            <person name="Valentin K."/>
            <person name="Van de Peer Y."/>
            <person name="Wheeler G."/>
            <person name="Dacks J.B."/>
            <person name="Delwiche C.F."/>
            <person name="Dyhrman S.T."/>
            <person name="Glockner G."/>
            <person name="John U."/>
            <person name="Richards T."/>
            <person name="Worden A.Z."/>
            <person name="Zhang X."/>
            <person name="Grigoriev I.V."/>
            <person name="Allen A.E."/>
            <person name="Bidle K."/>
            <person name="Borodovsky M."/>
            <person name="Bowler C."/>
            <person name="Brownlee C."/>
            <person name="Cock J.M."/>
            <person name="Elias M."/>
            <person name="Gladyshev V.N."/>
            <person name="Groth M."/>
            <person name="Guda C."/>
            <person name="Hadaegh A."/>
            <person name="Iglesias-Rodriguez M.D."/>
            <person name="Jenkins J."/>
            <person name="Jones B.M."/>
            <person name="Lawson T."/>
            <person name="Leese F."/>
            <person name="Lindquist E."/>
            <person name="Lobanov A."/>
            <person name="Lomsadze A."/>
            <person name="Malik S.B."/>
            <person name="Marsh M.E."/>
            <person name="Mackinder L."/>
            <person name="Mock T."/>
            <person name="Mueller-Roeber B."/>
            <person name="Pagarete A."/>
            <person name="Parker M."/>
            <person name="Probert I."/>
            <person name="Quesneville H."/>
            <person name="Raines C."/>
            <person name="Rensing S.A."/>
            <person name="Riano-Pachon D.M."/>
            <person name="Richier S."/>
            <person name="Rokitta S."/>
            <person name="Shiraiwa Y."/>
            <person name="Soanes D.M."/>
            <person name="van der Giezen M."/>
            <person name="Wahlund T.M."/>
            <person name="Williams B."/>
            <person name="Wilson W."/>
            <person name="Wolfe G."/>
            <person name="Wurch L.L."/>
        </authorList>
    </citation>
    <scope>NUCLEOTIDE SEQUENCE</scope>
</reference>
<evidence type="ECO:0000256" key="2">
    <source>
        <dbReference type="ARBA" id="ARBA00022692"/>
    </source>
</evidence>
<dbReference type="KEGG" id="ehx:EMIHUDRAFT_251381"/>
<dbReference type="RefSeq" id="XP_005781704.1">
    <property type="nucleotide sequence ID" value="XM_005781647.1"/>
</dbReference>
<dbReference type="InterPro" id="IPR010651">
    <property type="entry name" value="Sugar_transport"/>
</dbReference>
<dbReference type="Pfam" id="PF07168">
    <property type="entry name" value="Ureide_permease"/>
    <property type="match status" value="1"/>
</dbReference>
<dbReference type="GeneID" id="17285043"/>
<dbReference type="GeneID" id="17263830"/>
<dbReference type="KEGG" id="ehx:EMIHUDRAFT_243824"/>
<evidence type="ECO:0000313" key="7">
    <source>
        <dbReference type="EnsemblProtists" id="EOD39772"/>
    </source>
</evidence>
<feature type="transmembrane region" description="Helical" evidence="5">
    <location>
        <begin position="197"/>
        <end position="219"/>
    </location>
</feature>
<dbReference type="HOGENOM" id="CLU_078158_0_0_1"/>
<dbReference type="GeneID" id="19046624"/>
<dbReference type="eggNOG" id="ENOG502SF3U">
    <property type="taxonomic scope" value="Eukaryota"/>
</dbReference>
<dbReference type="OMA" id="LSQDSWP"/>
<feature type="transmembrane region" description="Helical" evidence="5">
    <location>
        <begin position="67"/>
        <end position="91"/>
    </location>
</feature>
<dbReference type="EnsemblProtists" id="EOD39772">
    <property type="protein sequence ID" value="EOD39772"/>
    <property type="gene ID" value="EMIHUDRAFT_251381"/>
</dbReference>
<feature type="transmembrane region" description="Helical" evidence="5">
    <location>
        <begin position="334"/>
        <end position="358"/>
    </location>
</feature>
<evidence type="ECO:0000256" key="4">
    <source>
        <dbReference type="ARBA" id="ARBA00023136"/>
    </source>
</evidence>
<feature type="signal peptide" evidence="6">
    <location>
        <begin position="1"/>
        <end position="27"/>
    </location>
</feature>
<accession>A0A0D3KVI7</accession>
<dbReference type="AlphaFoldDB" id="A0A0D3KVI7"/>
<feature type="transmembrane region" description="Helical" evidence="5">
    <location>
        <begin position="240"/>
        <end position="261"/>
    </location>
</feature>
<evidence type="ECO:0000256" key="6">
    <source>
        <dbReference type="SAM" id="SignalP"/>
    </source>
</evidence>
<dbReference type="GO" id="GO:0015144">
    <property type="term" value="F:carbohydrate transmembrane transporter activity"/>
    <property type="evidence" value="ECO:0007669"/>
    <property type="project" value="InterPro"/>
</dbReference>
<dbReference type="PANTHER" id="PTHR16119">
    <property type="entry name" value="TRANSMEMBRANE PROTEIN 144"/>
    <property type="match status" value="1"/>
</dbReference>
<dbReference type="EnsemblProtists" id="EOD17681">
    <property type="protein sequence ID" value="EOD17681"/>
    <property type="gene ID" value="EMIHUDRAFT_243824"/>
</dbReference>
<sequence>MPSSAGALALALLSLACWGTWSNTAKAATHLPFALYYCDFTLGVFVTAAVVFITIGDGRVFLFEDGAAAGGLHVLAALGAGAVFNLANVLLVSGVSLAGLIVAFPVGIGTALVLGTLLTFWIDPASTSYPALLFCGVAAAFCAIVVQVLADREHRGSRQKRDGVTELEHSCEVPHSDGHLRRAERGGVNGGGLGGNAGATIICAVSGVLMACWSPLNAFAMRTAPDGTCDGCLAPLGSSFLFTSAVLLTSPAICACLMRWPLVGSPTTFATYAKLSPRDHALGWLGGAIWAVGTVSNLLSGSKLGLALSYAIGQAAPMVASLWGLVYYREFAGASYRTAALVASMFVLYLAAIALTACSK</sequence>
<dbReference type="Proteomes" id="UP000013827">
    <property type="component" value="Unassembled WGS sequence"/>
</dbReference>
<organism evidence="7 8">
    <name type="scientific">Emiliania huxleyi (strain CCMP1516)</name>
    <dbReference type="NCBI Taxonomy" id="280463"/>
    <lineage>
        <taxon>Eukaryota</taxon>
        <taxon>Haptista</taxon>
        <taxon>Haptophyta</taxon>
        <taxon>Prymnesiophyceae</taxon>
        <taxon>Isochrysidales</taxon>
        <taxon>Noelaerhabdaceae</taxon>
        <taxon>Emiliania</taxon>
    </lineage>
</organism>
<evidence type="ECO:0000313" key="8">
    <source>
        <dbReference type="Proteomes" id="UP000013827"/>
    </source>
</evidence>
<comment type="subcellular location">
    <subcellularLocation>
        <location evidence="1">Membrane</location>
        <topology evidence="1">Multi-pass membrane protein</topology>
    </subcellularLocation>
</comment>
<dbReference type="RefSeq" id="XP_005792201.1">
    <property type="nucleotide sequence ID" value="XM_005792144.1"/>
</dbReference>
<dbReference type="InterPro" id="IPR009834">
    <property type="entry name" value="Ureide_permease"/>
</dbReference>